<gene>
    <name evidence="1" type="ordered locus">Nmlp_2286</name>
</gene>
<dbReference type="Proteomes" id="UP000011867">
    <property type="component" value="Chromosome"/>
</dbReference>
<name>M1XKT1_NATM8</name>
<dbReference type="AlphaFoldDB" id="M1XKT1"/>
<proteinExistence type="predicted"/>
<accession>M1XKT1</accession>
<dbReference type="KEGG" id="nmo:Nmlp_2286"/>
<dbReference type="HOGENOM" id="CLU_1551863_0_0_2"/>
<evidence type="ECO:0000313" key="2">
    <source>
        <dbReference type="Proteomes" id="UP000011867"/>
    </source>
</evidence>
<keyword evidence="2" id="KW-1185">Reference proteome</keyword>
<organism evidence="1 2">
    <name type="scientific">Natronomonas moolapensis (strain DSM 18674 / CECT 7526 / JCM 14361 / 8.8.11)</name>
    <dbReference type="NCBI Taxonomy" id="268739"/>
    <lineage>
        <taxon>Archaea</taxon>
        <taxon>Methanobacteriati</taxon>
        <taxon>Methanobacteriota</taxon>
        <taxon>Stenosarchaea group</taxon>
        <taxon>Halobacteria</taxon>
        <taxon>Halobacteriales</taxon>
        <taxon>Natronomonadaceae</taxon>
        <taxon>Natronomonas</taxon>
    </lineage>
</organism>
<reference evidence="1 2" key="1">
    <citation type="journal article" date="2013" name="Genome Announc.">
        <title>Genome of the haloarchaeon Natronomonas moolapensis, a neutrophilic member of a previously haloalkaliphilic genus.</title>
        <authorList>
            <person name="Dyall-Smith M.L."/>
            <person name="Pfeiffer F."/>
            <person name="Oberwinkler T."/>
            <person name="Klee K."/>
            <person name="Rampp M."/>
            <person name="Palm P."/>
            <person name="Gross K."/>
            <person name="Schuster S.C."/>
            <person name="Oesterhelt D."/>
        </authorList>
    </citation>
    <scope>NUCLEOTIDE SEQUENCE [LARGE SCALE GENOMIC DNA]</scope>
    <source>
        <strain evidence="2">DSM 18674 / JCM 14361 / 8.8.11</strain>
    </source>
</reference>
<protein>
    <submittedName>
        <fullName evidence="1">Uncharacterized protein</fullName>
    </submittedName>
</protein>
<evidence type="ECO:0000313" key="1">
    <source>
        <dbReference type="EMBL" id="CCQ36456.1"/>
    </source>
</evidence>
<sequence>MESAYLNTTCPTSRNGMSVSLLCGNMAEFTLYVQLLEDESPDDVEDLFGPFVDEYDSVAYEASTVDSDDRPGVVVPEKALAIDDIDAFAEVFQALHGDPAVHDLSLWGPGSSRFPVRAYHHALRSLSDPDRYQFHALDNRETLVICDTPTDLQQAREDLGPAGLAAGGNAKF</sequence>
<dbReference type="EMBL" id="HF582854">
    <property type="protein sequence ID" value="CCQ36456.1"/>
    <property type="molecule type" value="Genomic_DNA"/>
</dbReference>